<keyword evidence="9" id="KW-1185">Reference proteome</keyword>
<feature type="domain" description="P-type ATPase A" evidence="7">
    <location>
        <begin position="134"/>
        <end position="233"/>
    </location>
</feature>
<gene>
    <name evidence="8" type="ORF">GCM10009862_07610</name>
</gene>
<sequence length="624" mass="64338">MSATDTRLIDAAAATSAASLWRKIDRGDLLRTLFVAACTLATALGLTWPWPAVPVVAVVGLVVGCWPILMEALHDVRSRRMSMELSMLIAIVAAAAIGEWVTSLVITTFVLAAEILEDLSMDRGRDALTDLMEFLPETVQVRQGGDIVTVPLADVSAGQVVVVAPGGRIPVDGIVVAGESTADQSRITGESLPVGIATGAEVYAGSINQIGALEVRAERVGAESSYGRIVEAVRQAQSSEPPVQRLADKLAARLVYLALGGAVLTYVITRDITASISVVVVAGACGIAAGTPLAVLASIARIARSGAFIKHGAHLEALSAVDTVVFDKTGTLTTGTPAVVDVRTVDGKSVDGLLILAAAAESYSEHPLGQAIVAHARAEGLPLGPAEEFVYRPGLGVTATVAGRAVAAGSRGLVTDAPDTLDGQGIATAVHVAIDGRYAGSILLADTLRDSARGAVAELHRRGLRTLIITGDQEATAKAVAAELGIDDVRAGLLPEQKLAAIDAERATGHKLAMVGDGVNDAPALARADVGIAMGSGTDIARESADVVLISSDLHDLAYTLHVARRARRIVMFNFAGTIAVDLIGMGLAAFGMLGPVLAAFIHVGSETAFILNSARLIPGRRKK</sequence>
<keyword evidence="6" id="KW-0547">Nucleotide-binding</keyword>
<dbReference type="Pfam" id="PF00122">
    <property type="entry name" value="E1-E2_ATPase"/>
    <property type="match status" value="1"/>
</dbReference>
<dbReference type="NCBIfam" id="TIGR01512">
    <property type="entry name" value="ATPase-IB2_Cd"/>
    <property type="match status" value="1"/>
</dbReference>
<feature type="transmembrane region" description="Helical" evidence="6">
    <location>
        <begin position="85"/>
        <end position="113"/>
    </location>
</feature>
<keyword evidence="3 6" id="KW-0812">Transmembrane</keyword>
<feature type="transmembrane region" description="Helical" evidence="6">
    <location>
        <begin position="55"/>
        <end position="73"/>
    </location>
</feature>
<keyword evidence="6" id="KW-1003">Cell membrane</keyword>
<dbReference type="InterPro" id="IPR023299">
    <property type="entry name" value="ATPase_P-typ_cyto_dom_N"/>
</dbReference>
<comment type="similarity">
    <text evidence="2 6">Belongs to the cation transport ATPase (P-type) (TC 3.A.3) family. Type IB subfamily.</text>
</comment>
<reference evidence="8 9" key="1">
    <citation type="journal article" date="2019" name="Int. J. Syst. Evol. Microbiol.">
        <title>The Global Catalogue of Microorganisms (GCM) 10K type strain sequencing project: providing services to taxonomists for standard genome sequencing and annotation.</title>
        <authorList>
            <consortium name="The Broad Institute Genomics Platform"/>
            <consortium name="The Broad Institute Genome Sequencing Center for Infectious Disease"/>
            <person name="Wu L."/>
            <person name="Ma J."/>
        </authorList>
    </citation>
    <scope>NUCLEOTIDE SEQUENCE [LARGE SCALE GENOMIC DNA]</scope>
    <source>
        <strain evidence="8 9">JCM 16365</strain>
    </source>
</reference>
<dbReference type="NCBIfam" id="TIGR01525">
    <property type="entry name" value="ATPase-IB_hvy"/>
    <property type="match status" value="1"/>
</dbReference>
<evidence type="ECO:0000256" key="6">
    <source>
        <dbReference type="RuleBase" id="RU362081"/>
    </source>
</evidence>
<dbReference type="InterPro" id="IPR051014">
    <property type="entry name" value="Cation_Transport_ATPase_IB"/>
</dbReference>
<dbReference type="InterPro" id="IPR059000">
    <property type="entry name" value="ATPase_P-type_domA"/>
</dbReference>
<keyword evidence="6" id="KW-0067">ATP-binding</keyword>
<keyword evidence="5 6" id="KW-0472">Membrane</keyword>
<dbReference type="SUPFAM" id="SSF81653">
    <property type="entry name" value="Calcium ATPase, transduction domain A"/>
    <property type="match status" value="1"/>
</dbReference>
<evidence type="ECO:0000313" key="8">
    <source>
        <dbReference type="EMBL" id="GAA2571267.1"/>
    </source>
</evidence>
<dbReference type="InterPro" id="IPR001757">
    <property type="entry name" value="P_typ_ATPase"/>
</dbReference>
<dbReference type="PROSITE" id="PS00154">
    <property type="entry name" value="ATPASE_E1_E2"/>
    <property type="match status" value="1"/>
</dbReference>
<dbReference type="InterPro" id="IPR008250">
    <property type="entry name" value="ATPase_P-typ_transduc_dom_A_sf"/>
</dbReference>
<evidence type="ECO:0000256" key="1">
    <source>
        <dbReference type="ARBA" id="ARBA00004651"/>
    </source>
</evidence>
<comment type="subcellular location">
    <subcellularLocation>
        <location evidence="1">Cell membrane</location>
        <topology evidence="1">Multi-pass membrane protein</topology>
    </subcellularLocation>
</comment>
<dbReference type="EMBL" id="BAAARI010000003">
    <property type="protein sequence ID" value="GAA2571267.1"/>
    <property type="molecule type" value="Genomic_DNA"/>
</dbReference>
<feature type="transmembrane region" description="Helical" evidence="6">
    <location>
        <begin position="597"/>
        <end position="618"/>
    </location>
</feature>
<dbReference type="InterPro" id="IPR023214">
    <property type="entry name" value="HAD_sf"/>
</dbReference>
<dbReference type="InterPro" id="IPR036412">
    <property type="entry name" value="HAD-like_sf"/>
</dbReference>
<comment type="caution">
    <text evidence="8">The sequence shown here is derived from an EMBL/GenBank/DDBJ whole genome shotgun (WGS) entry which is preliminary data.</text>
</comment>
<dbReference type="InterPro" id="IPR023298">
    <property type="entry name" value="ATPase_P-typ_TM_dom_sf"/>
</dbReference>
<evidence type="ECO:0000256" key="3">
    <source>
        <dbReference type="ARBA" id="ARBA00022692"/>
    </source>
</evidence>
<feature type="transmembrane region" description="Helical" evidence="6">
    <location>
        <begin position="570"/>
        <end position="591"/>
    </location>
</feature>
<dbReference type="InterPro" id="IPR018303">
    <property type="entry name" value="ATPase_P-typ_P_site"/>
</dbReference>
<dbReference type="Gene3D" id="2.70.150.10">
    <property type="entry name" value="Calcium-transporting ATPase, cytoplasmic transduction domain A"/>
    <property type="match status" value="1"/>
</dbReference>
<feature type="transmembrane region" description="Helical" evidence="6">
    <location>
        <begin position="274"/>
        <end position="300"/>
    </location>
</feature>
<keyword evidence="4 6" id="KW-1133">Transmembrane helix</keyword>
<dbReference type="PANTHER" id="PTHR48085:SF5">
    <property type="entry name" value="CADMIUM_ZINC-TRANSPORTING ATPASE HMA4-RELATED"/>
    <property type="match status" value="1"/>
</dbReference>
<protein>
    <recommendedName>
        <fullName evidence="7">P-type ATPase A domain-containing protein</fullName>
    </recommendedName>
</protein>
<dbReference type="Gene3D" id="3.40.50.1000">
    <property type="entry name" value="HAD superfamily/HAD-like"/>
    <property type="match status" value="1"/>
</dbReference>
<dbReference type="SUPFAM" id="SSF81665">
    <property type="entry name" value="Calcium ATPase, transmembrane domain M"/>
    <property type="match status" value="1"/>
</dbReference>
<dbReference type="PANTHER" id="PTHR48085">
    <property type="entry name" value="CADMIUM/ZINC-TRANSPORTING ATPASE HMA2-RELATED"/>
    <property type="match status" value="1"/>
</dbReference>
<dbReference type="PRINTS" id="PR00119">
    <property type="entry name" value="CATATPASE"/>
</dbReference>
<dbReference type="Proteomes" id="UP001500274">
    <property type="component" value="Unassembled WGS sequence"/>
</dbReference>
<evidence type="ECO:0000313" key="9">
    <source>
        <dbReference type="Proteomes" id="UP001500274"/>
    </source>
</evidence>
<organism evidence="8 9">
    <name type="scientific">Microbacterium binotii</name>
    <dbReference type="NCBI Taxonomy" id="462710"/>
    <lineage>
        <taxon>Bacteria</taxon>
        <taxon>Bacillati</taxon>
        <taxon>Actinomycetota</taxon>
        <taxon>Actinomycetes</taxon>
        <taxon>Micrococcales</taxon>
        <taxon>Microbacteriaceae</taxon>
        <taxon>Microbacterium</taxon>
    </lineage>
</organism>
<name>A0ABN3P9F5_9MICO</name>
<evidence type="ECO:0000256" key="2">
    <source>
        <dbReference type="ARBA" id="ARBA00006024"/>
    </source>
</evidence>
<keyword evidence="6" id="KW-0479">Metal-binding</keyword>
<evidence type="ECO:0000256" key="4">
    <source>
        <dbReference type="ARBA" id="ARBA00022989"/>
    </source>
</evidence>
<dbReference type="Pfam" id="PF00702">
    <property type="entry name" value="Hydrolase"/>
    <property type="match status" value="1"/>
</dbReference>
<proteinExistence type="inferred from homology"/>
<dbReference type="Gene3D" id="3.40.1110.10">
    <property type="entry name" value="Calcium-transporting ATPase, cytoplasmic domain N"/>
    <property type="match status" value="1"/>
</dbReference>
<accession>A0ABN3P9F5</accession>
<dbReference type="NCBIfam" id="TIGR01494">
    <property type="entry name" value="ATPase_P-type"/>
    <property type="match status" value="1"/>
</dbReference>
<evidence type="ECO:0000256" key="5">
    <source>
        <dbReference type="ARBA" id="ARBA00023136"/>
    </source>
</evidence>
<dbReference type="SUPFAM" id="SSF56784">
    <property type="entry name" value="HAD-like"/>
    <property type="match status" value="1"/>
</dbReference>
<dbReference type="InterPro" id="IPR027256">
    <property type="entry name" value="P-typ_ATPase_IB"/>
</dbReference>
<feature type="transmembrane region" description="Helical" evidence="6">
    <location>
        <begin position="250"/>
        <end position="268"/>
    </location>
</feature>
<evidence type="ECO:0000259" key="7">
    <source>
        <dbReference type="Pfam" id="PF00122"/>
    </source>
</evidence>
<dbReference type="RefSeq" id="WP_344227035.1">
    <property type="nucleotide sequence ID" value="NZ_BAAARI010000003.1"/>
</dbReference>